<protein>
    <submittedName>
        <fullName evidence="1">Uncharacterized protein</fullName>
    </submittedName>
</protein>
<dbReference type="EMBL" id="JACHGT010000003">
    <property type="protein sequence ID" value="MBB6033760.1"/>
    <property type="molecule type" value="Genomic_DNA"/>
</dbReference>
<comment type="caution">
    <text evidence="1">The sequence shown here is derived from an EMBL/GenBank/DDBJ whole genome shotgun (WGS) entry which is preliminary data.</text>
</comment>
<gene>
    <name evidence="1" type="ORF">HNR73_001610</name>
</gene>
<accession>A0A841FP83</accession>
<reference evidence="1 2" key="1">
    <citation type="submission" date="2020-08" db="EMBL/GenBank/DDBJ databases">
        <title>Genomic Encyclopedia of Type Strains, Phase IV (KMG-IV): sequencing the most valuable type-strain genomes for metagenomic binning, comparative biology and taxonomic classification.</title>
        <authorList>
            <person name="Goeker M."/>
        </authorList>
    </citation>
    <scope>NUCLEOTIDE SEQUENCE [LARGE SCALE GENOMIC DNA]</scope>
    <source>
        <strain evidence="1 2">YIM 65646</strain>
    </source>
</reference>
<organism evidence="1 2">
    <name type="scientific">Phytomonospora endophytica</name>
    <dbReference type="NCBI Taxonomy" id="714109"/>
    <lineage>
        <taxon>Bacteria</taxon>
        <taxon>Bacillati</taxon>
        <taxon>Actinomycetota</taxon>
        <taxon>Actinomycetes</taxon>
        <taxon>Micromonosporales</taxon>
        <taxon>Micromonosporaceae</taxon>
        <taxon>Phytomonospora</taxon>
    </lineage>
</organism>
<dbReference type="Proteomes" id="UP000548476">
    <property type="component" value="Unassembled WGS sequence"/>
</dbReference>
<keyword evidence="2" id="KW-1185">Reference proteome</keyword>
<dbReference type="AlphaFoldDB" id="A0A841FP83"/>
<proteinExistence type="predicted"/>
<sequence>MTEGPHRPVQADADVLADLWERVDQLDTRDLTAYALERGLTPPAEPEGYQGWEIVIAYPDRDYDNGVLYWWGPEEDHGEEDEPDAEDG</sequence>
<name>A0A841FP83_9ACTN</name>
<dbReference type="RefSeq" id="WP_184786625.1">
    <property type="nucleotide sequence ID" value="NZ_BONT01000013.1"/>
</dbReference>
<evidence type="ECO:0000313" key="2">
    <source>
        <dbReference type="Proteomes" id="UP000548476"/>
    </source>
</evidence>
<evidence type="ECO:0000313" key="1">
    <source>
        <dbReference type="EMBL" id="MBB6033760.1"/>
    </source>
</evidence>